<proteinExistence type="predicted"/>
<dbReference type="EMBL" id="CP137852">
    <property type="protein sequence ID" value="WPB84774.1"/>
    <property type="molecule type" value="Genomic_DNA"/>
</dbReference>
<sequence>MDRRMRQFGIVATAIGSVGVVIFGLLLVQVMDDPKARTAGLKWGFILMSLLGGMGVFALSMALGKRKSRAGD</sequence>
<keyword evidence="1" id="KW-0472">Membrane</keyword>
<evidence type="ECO:0000313" key="3">
    <source>
        <dbReference type="Proteomes" id="UP001305521"/>
    </source>
</evidence>
<evidence type="ECO:0000256" key="1">
    <source>
        <dbReference type="SAM" id="Phobius"/>
    </source>
</evidence>
<name>A0ABZ0PGJ7_9PROT</name>
<dbReference type="RefSeq" id="WP_318648738.1">
    <property type="nucleotide sequence ID" value="NZ_CP137852.1"/>
</dbReference>
<feature type="transmembrane region" description="Helical" evidence="1">
    <location>
        <begin position="43"/>
        <end position="63"/>
    </location>
</feature>
<keyword evidence="1" id="KW-0812">Transmembrane</keyword>
<evidence type="ECO:0000313" key="2">
    <source>
        <dbReference type="EMBL" id="WPB84774.1"/>
    </source>
</evidence>
<reference evidence="2 3" key="1">
    <citation type="submission" date="2023-11" db="EMBL/GenBank/DDBJ databases">
        <title>Arctic aerobic anoxygenic photoheterotroph Sediminicoccus rosea KRV36 adapts its photosynthesis to long days of polar summer.</title>
        <authorList>
            <person name="Tomasch J."/>
            <person name="Kopejtka K."/>
            <person name="Bily T."/>
            <person name="Gardiner A.T."/>
            <person name="Gardian Z."/>
            <person name="Shivaramu S."/>
            <person name="Koblizek M."/>
            <person name="Engelhardt F."/>
            <person name="Kaftan D."/>
        </authorList>
    </citation>
    <scope>NUCLEOTIDE SEQUENCE [LARGE SCALE GENOMIC DNA]</scope>
    <source>
        <strain evidence="2 3">R-30</strain>
    </source>
</reference>
<feature type="transmembrane region" description="Helical" evidence="1">
    <location>
        <begin position="7"/>
        <end position="31"/>
    </location>
</feature>
<organism evidence="2 3">
    <name type="scientific">Sediminicoccus rosea</name>
    <dbReference type="NCBI Taxonomy" id="1225128"/>
    <lineage>
        <taxon>Bacteria</taxon>
        <taxon>Pseudomonadati</taxon>
        <taxon>Pseudomonadota</taxon>
        <taxon>Alphaproteobacteria</taxon>
        <taxon>Acetobacterales</taxon>
        <taxon>Roseomonadaceae</taxon>
        <taxon>Sediminicoccus</taxon>
    </lineage>
</organism>
<keyword evidence="3" id="KW-1185">Reference proteome</keyword>
<dbReference type="Proteomes" id="UP001305521">
    <property type="component" value="Chromosome"/>
</dbReference>
<gene>
    <name evidence="2" type="ORF">R9Z33_22105</name>
</gene>
<accession>A0ABZ0PGJ7</accession>
<protein>
    <submittedName>
        <fullName evidence="2">Uncharacterized protein</fullName>
    </submittedName>
</protein>
<keyword evidence="1" id="KW-1133">Transmembrane helix</keyword>